<dbReference type="PANTHER" id="PTHR37089">
    <property type="entry name" value="PROTEIN U-RELATED"/>
    <property type="match status" value="1"/>
</dbReference>
<keyword evidence="1" id="KW-0732">Signal</keyword>
<protein>
    <submittedName>
        <fullName evidence="3">Spore coat U domain-containing protein</fullName>
    </submittedName>
</protein>
<dbReference type="Pfam" id="PF05229">
    <property type="entry name" value="SCPU"/>
    <property type="match status" value="1"/>
</dbReference>
<organism evidence="3 4">
    <name type="scientific">Asticcacaulis machinosus</name>
    <dbReference type="NCBI Taxonomy" id="2984211"/>
    <lineage>
        <taxon>Bacteria</taxon>
        <taxon>Pseudomonadati</taxon>
        <taxon>Pseudomonadota</taxon>
        <taxon>Alphaproteobacteria</taxon>
        <taxon>Caulobacterales</taxon>
        <taxon>Caulobacteraceae</taxon>
        <taxon>Asticcacaulis</taxon>
    </lineage>
</organism>
<gene>
    <name evidence="3" type="ORF">PQU98_15310</name>
</gene>
<evidence type="ECO:0000259" key="2">
    <source>
        <dbReference type="Pfam" id="PF05229"/>
    </source>
</evidence>
<accession>A0ABT5HMN5</accession>
<dbReference type="InterPro" id="IPR036937">
    <property type="entry name" value="Adhesion_dom_fimbrial_sf"/>
</dbReference>
<proteinExistence type="predicted"/>
<feature type="domain" description="Spore coat protein U/FanG" evidence="2">
    <location>
        <begin position="24"/>
        <end position="153"/>
    </location>
</feature>
<dbReference type="Proteomes" id="UP001218579">
    <property type="component" value="Unassembled WGS sequence"/>
</dbReference>
<dbReference type="Gene3D" id="2.60.40.1090">
    <property type="entry name" value="Fimbrial-type adhesion domain"/>
    <property type="match status" value="1"/>
</dbReference>
<evidence type="ECO:0000313" key="4">
    <source>
        <dbReference type="Proteomes" id="UP001218579"/>
    </source>
</evidence>
<dbReference type="SMART" id="SM00972">
    <property type="entry name" value="SCPU"/>
    <property type="match status" value="1"/>
</dbReference>
<dbReference type="InterPro" id="IPR053167">
    <property type="entry name" value="Spore_coat_component"/>
</dbReference>
<evidence type="ECO:0000313" key="3">
    <source>
        <dbReference type="EMBL" id="MDC7677510.1"/>
    </source>
</evidence>
<evidence type="ECO:0000256" key="1">
    <source>
        <dbReference type="SAM" id="SignalP"/>
    </source>
</evidence>
<reference evidence="3 4" key="1">
    <citation type="submission" date="2023-01" db="EMBL/GenBank/DDBJ databases">
        <title>Novel species of the genus Asticcacaulis isolated from rivers.</title>
        <authorList>
            <person name="Lu H."/>
        </authorList>
    </citation>
    <scope>NUCLEOTIDE SEQUENCE [LARGE SCALE GENOMIC DNA]</scope>
    <source>
        <strain evidence="3 4">LKC15W</strain>
    </source>
</reference>
<comment type="caution">
    <text evidence="3">The sequence shown here is derived from an EMBL/GenBank/DDBJ whole genome shotgun (WGS) entry which is preliminary data.</text>
</comment>
<feature type="signal peptide" evidence="1">
    <location>
        <begin position="1"/>
        <end position="20"/>
    </location>
</feature>
<keyword evidence="4" id="KW-1185">Reference proteome</keyword>
<sequence>MRRLLIAAVFASLLPASVSAQTKTGQFNVRVQVQTVCSITTQDLDFGTYTLSAAATASTPLSLKCTPGATATLSLDGGSSGNPQQRYMQGPANLNYQIYRDGALAEPINTGGAAFQLSPSENTGQLVTYTLYGQVPAGQSVPAGGYVDTIIVTVSY</sequence>
<dbReference type="InterPro" id="IPR007893">
    <property type="entry name" value="Spore_coat_U/FanG"/>
</dbReference>
<feature type="chain" id="PRO_5046350808" evidence="1">
    <location>
        <begin position="21"/>
        <end position="156"/>
    </location>
</feature>
<dbReference type="EMBL" id="JAQQKV010000004">
    <property type="protein sequence ID" value="MDC7677510.1"/>
    <property type="molecule type" value="Genomic_DNA"/>
</dbReference>
<dbReference type="RefSeq" id="WP_272745835.1">
    <property type="nucleotide sequence ID" value="NZ_JAQQKV010000004.1"/>
</dbReference>
<name>A0ABT5HMN5_9CAUL</name>
<dbReference type="PANTHER" id="PTHR37089:SF3">
    <property type="entry name" value="EXPORTED PROTEIN"/>
    <property type="match status" value="1"/>
</dbReference>